<feature type="domain" description="eCIS core" evidence="2">
    <location>
        <begin position="28"/>
        <end position="100"/>
    </location>
</feature>
<organism evidence="3">
    <name type="scientific">Singulisphaera sp. Ch08</name>
    <dbReference type="NCBI Taxonomy" id="3120278"/>
    <lineage>
        <taxon>Bacteria</taxon>
        <taxon>Pseudomonadati</taxon>
        <taxon>Planctomycetota</taxon>
        <taxon>Planctomycetia</taxon>
        <taxon>Isosphaerales</taxon>
        <taxon>Isosphaeraceae</taxon>
        <taxon>Singulisphaera</taxon>
    </lineage>
</organism>
<evidence type="ECO:0000256" key="1">
    <source>
        <dbReference type="SAM" id="MobiDB-lite"/>
    </source>
</evidence>
<dbReference type="EMBL" id="CP155447">
    <property type="protein sequence ID" value="XBH01304.1"/>
    <property type="molecule type" value="Genomic_DNA"/>
</dbReference>
<dbReference type="InterPro" id="IPR025295">
    <property type="entry name" value="eCIS_core_dom"/>
</dbReference>
<dbReference type="RefSeq" id="WP_406694000.1">
    <property type="nucleotide sequence ID" value="NZ_CP155447.1"/>
</dbReference>
<proteinExistence type="predicted"/>
<evidence type="ECO:0000313" key="3">
    <source>
        <dbReference type="EMBL" id="XBH01304.1"/>
    </source>
</evidence>
<evidence type="ECO:0000259" key="2">
    <source>
        <dbReference type="Pfam" id="PF13699"/>
    </source>
</evidence>
<gene>
    <name evidence="3" type="ORF">V5E97_23445</name>
</gene>
<dbReference type="AlphaFoldDB" id="A0AAU7C7V6"/>
<reference evidence="3" key="1">
    <citation type="submission" date="2024-05" db="EMBL/GenBank/DDBJ databases">
        <title>Planctomycetes of the genus Singulisphaera possess chitinolytic capabilities.</title>
        <authorList>
            <person name="Ivanova A."/>
        </authorList>
    </citation>
    <scope>NUCLEOTIDE SEQUENCE</scope>
    <source>
        <strain evidence="3">Ch08T</strain>
    </source>
</reference>
<accession>A0AAU7C7V6</accession>
<sequence length="128" mass="13527">MALKLDPGQMSTPQNASGAAPARHGQLLPQSFRHQMEAAFGADFSAIRIHEGHQATHVGAIAYTQGTNIHLAPGHASLASSHCQEIIGHELAHVVQQRSGARIPNVPRGMVEVDLEAEANSLGERAGM</sequence>
<feature type="region of interest" description="Disordered" evidence="1">
    <location>
        <begin position="1"/>
        <end position="23"/>
    </location>
</feature>
<protein>
    <submittedName>
        <fullName evidence="3">DUF4157 domain-containing protein</fullName>
    </submittedName>
</protein>
<dbReference type="Pfam" id="PF13699">
    <property type="entry name" value="eCIS_core"/>
    <property type="match status" value="1"/>
</dbReference>
<name>A0AAU7C7V6_9BACT</name>